<dbReference type="Proteomes" id="UP000003676">
    <property type="component" value="Unassembled WGS sequence"/>
</dbReference>
<comment type="similarity">
    <text evidence="6">Belongs to the tRNA(Ile)-lysidine synthase family.</text>
</comment>
<comment type="caution">
    <text evidence="8">The sequence shown here is derived from an EMBL/GenBank/DDBJ whole genome shotgun (WGS) entry which is preliminary data.</text>
</comment>
<evidence type="ECO:0000256" key="3">
    <source>
        <dbReference type="ARBA" id="ARBA00022741"/>
    </source>
</evidence>
<evidence type="ECO:0000256" key="1">
    <source>
        <dbReference type="ARBA" id="ARBA00022598"/>
    </source>
</evidence>
<evidence type="ECO:0000256" key="2">
    <source>
        <dbReference type="ARBA" id="ARBA00022694"/>
    </source>
</evidence>
<keyword evidence="3 6" id="KW-0547">Nucleotide-binding</keyword>
<dbReference type="EMBL" id="ABXU01000027">
    <property type="protein sequence ID" value="EEB34095.1"/>
    <property type="molecule type" value="Genomic_DNA"/>
</dbReference>
<dbReference type="PANTHER" id="PTHR43033:SF1">
    <property type="entry name" value="TRNA(ILE)-LYSIDINE SYNTHASE-RELATED"/>
    <property type="match status" value="1"/>
</dbReference>
<dbReference type="RefSeq" id="WP_006005459.1">
    <property type="nucleotide sequence ID" value="NZ_DS996355.1"/>
</dbReference>
<dbReference type="GO" id="GO:0005524">
    <property type="term" value="F:ATP binding"/>
    <property type="evidence" value="ECO:0007669"/>
    <property type="project" value="UniProtKB-UniRule"/>
</dbReference>
<dbReference type="OrthoDB" id="9807403at2"/>
<keyword evidence="4 6" id="KW-0067">ATP-binding</keyword>
<organism evidence="8 9">
    <name type="scientific">Desulfovibrio piger ATCC 29098</name>
    <dbReference type="NCBI Taxonomy" id="411464"/>
    <lineage>
        <taxon>Bacteria</taxon>
        <taxon>Pseudomonadati</taxon>
        <taxon>Thermodesulfobacteriota</taxon>
        <taxon>Desulfovibrionia</taxon>
        <taxon>Desulfovibrionales</taxon>
        <taxon>Desulfovibrionaceae</taxon>
        <taxon>Desulfovibrio</taxon>
    </lineage>
</organism>
<keyword evidence="2 6" id="KW-0819">tRNA processing</keyword>
<dbReference type="GO" id="GO:0006400">
    <property type="term" value="P:tRNA modification"/>
    <property type="evidence" value="ECO:0007669"/>
    <property type="project" value="UniProtKB-UniRule"/>
</dbReference>
<dbReference type="PANTHER" id="PTHR43033">
    <property type="entry name" value="TRNA(ILE)-LYSIDINE SYNTHASE-RELATED"/>
    <property type="match status" value="1"/>
</dbReference>
<feature type="binding site" evidence="6">
    <location>
        <begin position="42"/>
        <end position="47"/>
    </location>
    <ligand>
        <name>ATP</name>
        <dbReference type="ChEBI" id="CHEBI:30616"/>
    </ligand>
</feature>
<dbReference type="CDD" id="cd01992">
    <property type="entry name" value="TilS_N"/>
    <property type="match status" value="1"/>
</dbReference>
<dbReference type="InterPro" id="IPR014729">
    <property type="entry name" value="Rossmann-like_a/b/a_fold"/>
</dbReference>
<dbReference type="InterPro" id="IPR011063">
    <property type="entry name" value="TilS/TtcA_N"/>
</dbReference>
<evidence type="ECO:0000313" key="8">
    <source>
        <dbReference type="EMBL" id="EEB34095.1"/>
    </source>
</evidence>
<dbReference type="eggNOG" id="COG0037">
    <property type="taxonomic scope" value="Bacteria"/>
</dbReference>
<dbReference type="InterPro" id="IPR012094">
    <property type="entry name" value="tRNA_Ile_lys_synt"/>
</dbReference>
<dbReference type="STRING" id="901.DESPIGER_0525"/>
<dbReference type="SUPFAM" id="SSF82829">
    <property type="entry name" value="MesJ substrate recognition domain-like"/>
    <property type="match status" value="1"/>
</dbReference>
<gene>
    <name evidence="6 8" type="primary">tilS</name>
    <name evidence="8" type="ORF">DESPIG_01062</name>
</gene>
<evidence type="ECO:0000259" key="7">
    <source>
        <dbReference type="Pfam" id="PF01171"/>
    </source>
</evidence>
<dbReference type="NCBIfam" id="TIGR02432">
    <property type="entry name" value="lysidine_TilS_N"/>
    <property type="match status" value="1"/>
</dbReference>
<dbReference type="HAMAP" id="MF_01161">
    <property type="entry name" value="tRNA_Ile_lys_synt"/>
    <property type="match status" value="1"/>
</dbReference>
<reference evidence="8 9" key="1">
    <citation type="submission" date="2008-10" db="EMBL/GenBank/DDBJ databases">
        <title>Draft genome sequence of Desulvovibrio piger (ATCC 29098).</title>
        <authorList>
            <person name="Sudarsanam P."/>
            <person name="Ley R."/>
            <person name="Guruge J."/>
            <person name="Turnbaugh P.J."/>
            <person name="Mahowald M."/>
            <person name="Liep D."/>
            <person name="Gordon J."/>
        </authorList>
    </citation>
    <scope>NUCLEOTIDE SEQUENCE [LARGE SCALE GENOMIC DNA]</scope>
    <source>
        <strain evidence="8 9">ATCC 29098</strain>
    </source>
</reference>
<name>B6WSE0_9BACT</name>
<dbReference type="Pfam" id="PF01171">
    <property type="entry name" value="ATP_bind_3"/>
    <property type="match status" value="1"/>
</dbReference>
<feature type="domain" description="tRNA(Ile)-lysidine/2-thiocytidine synthase N-terminal" evidence="7">
    <location>
        <begin position="37"/>
        <end position="217"/>
    </location>
</feature>
<evidence type="ECO:0000256" key="4">
    <source>
        <dbReference type="ARBA" id="ARBA00022840"/>
    </source>
</evidence>
<dbReference type="GO" id="GO:0032267">
    <property type="term" value="F:tRNA(Ile)-lysidine synthase activity"/>
    <property type="evidence" value="ECO:0007669"/>
    <property type="project" value="UniProtKB-EC"/>
</dbReference>
<dbReference type="Gene3D" id="3.40.50.620">
    <property type="entry name" value="HUPs"/>
    <property type="match status" value="1"/>
</dbReference>
<reference evidence="8 9" key="2">
    <citation type="submission" date="2008-10" db="EMBL/GenBank/DDBJ databases">
        <authorList>
            <person name="Fulton L."/>
            <person name="Clifton S."/>
            <person name="Fulton B."/>
            <person name="Xu J."/>
            <person name="Minx P."/>
            <person name="Pepin K.H."/>
            <person name="Johnson M."/>
            <person name="Bhonagiri V."/>
            <person name="Nash W.E."/>
            <person name="Mardis E.R."/>
            <person name="Wilson R.K."/>
        </authorList>
    </citation>
    <scope>NUCLEOTIDE SEQUENCE [LARGE SCALE GENOMIC DNA]</scope>
    <source>
        <strain evidence="8 9">ATCC 29098</strain>
    </source>
</reference>
<accession>B6WSE0</accession>
<comment type="subcellular location">
    <subcellularLocation>
        <location evidence="6">Cytoplasm</location>
    </subcellularLocation>
</comment>
<keyword evidence="1 6" id="KW-0436">Ligase</keyword>
<comment type="catalytic activity">
    <reaction evidence="5 6">
        <text>cytidine(34) in tRNA(Ile2) + L-lysine + ATP = lysidine(34) in tRNA(Ile2) + AMP + diphosphate + H(+)</text>
        <dbReference type="Rhea" id="RHEA:43744"/>
        <dbReference type="Rhea" id="RHEA-COMP:10625"/>
        <dbReference type="Rhea" id="RHEA-COMP:10670"/>
        <dbReference type="ChEBI" id="CHEBI:15378"/>
        <dbReference type="ChEBI" id="CHEBI:30616"/>
        <dbReference type="ChEBI" id="CHEBI:32551"/>
        <dbReference type="ChEBI" id="CHEBI:33019"/>
        <dbReference type="ChEBI" id="CHEBI:82748"/>
        <dbReference type="ChEBI" id="CHEBI:83665"/>
        <dbReference type="ChEBI" id="CHEBI:456215"/>
        <dbReference type="EC" id="6.3.4.19"/>
    </reaction>
</comment>
<keyword evidence="6" id="KW-0963">Cytoplasm</keyword>
<comment type="domain">
    <text evidence="6">The N-terminal region contains the highly conserved SGGXDS motif, predicted to be a P-loop motif involved in ATP binding.</text>
</comment>
<dbReference type="GO" id="GO:0005737">
    <property type="term" value="C:cytoplasm"/>
    <property type="evidence" value="ECO:0007669"/>
    <property type="project" value="UniProtKB-SubCell"/>
</dbReference>
<sequence>MIPIPELQTLPSRLARLCLDVERFCRDGLKMADGKSWLLAVSGGADSTALLFIMVLLAPRHNWRLHVATVDHQLRPESAEDTAFVARLCQDWRIPCRILTADVARLARQDGLGTEEAARLARYALLEQARLACGATAILLGHHRSDVAEDQLLRFLRGTGWPALGGMRAEDAERHLLRPLLRTDNRALKELLHHCGILWREDSSNADTRYTRNRLRHTVLPLLRQENPRLEEACLHLWELAGIDGDYWQQELERHLARTPWQEASGSITLPRALLRGAHAALRLRLYHRAVARLARLSGGQARSATLLALDQAWQDGRGGTTFQLPGNIMAHLKGGSIRFYVENRQSAQKN</sequence>
<comment type="function">
    <text evidence="6">Ligates lysine onto the cytidine present at position 34 of the AUA codon-specific tRNA(Ile) that contains the anticodon CAU, in an ATP-dependent manner. Cytidine is converted to lysidine, thus changing the amino acid specificity of the tRNA from methionine to isoleucine.</text>
</comment>
<evidence type="ECO:0000256" key="5">
    <source>
        <dbReference type="ARBA" id="ARBA00048539"/>
    </source>
</evidence>
<dbReference type="SUPFAM" id="SSF52402">
    <property type="entry name" value="Adenine nucleotide alpha hydrolases-like"/>
    <property type="match status" value="1"/>
</dbReference>
<dbReference type="HOGENOM" id="CLU_018869_0_0_7"/>
<evidence type="ECO:0000313" key="9">
    <source>
        <dbReference type="Proteomes" id="UP000003676"/>
    </source>
</evidence>
<dbReference type="AlphaFoldDB" id="B6WSE0"/>
<protein>
    <recommendedName>
        <fullName evidence="6">tRNA(Ile)-lysidine synthase</fullName>
        <ecNumber evidence="6">6.3.4.19</ecNumber>
    </recommendedName>
    <alternativeName>
        <fullName evidence="6">tRNA(Ile)-2-lysyl-cytidine synthase</fullName>
    </alternativeName>
    <alternativeName>
        <fullName evidence="6">tRNA(Ile)-lysidine synthetase</fullName>
    </alternativeName>
</protein>
<evidence type="ECO:0000256" key="6">
    <source>
        <dbReference type="HAMAP-Rule" id="MF_01161"/>
    </source>
</evidence>
<dbReference type="InterPro" id="IPR012795">
    <property type="entry name" value="tRNA_Ile_lys_synt_N"/>
</dbReference>
<dbReference type="EC" id="6.3.4.19" evidence="6"/>
<proteinExistence type="inferred from homology"/>